<evidence type="ECO:0000256" key="6">
    <source>
        <dbReference type="SAM" id="Phobius"/>
    </source>
</evidence>
<keyword evidence="2 6" id="KW-0812">Transmembrane</keyword>
<dbReference type="AlphaFoldDB" id="A0A3B3SU94"/>
<evidence type="ECO:0000256" key="4">
    <source>
        <dbReference type="ARBA" id="ARBA00023136"/>
    </source>
</evidence>
<dbReference type="Proteomes" id="UP000261540">
    <property type="component" value="Unplaced"/>
</dbReference>
<reference evidence="7" key="2">
    <citation type="submission" date="2025-09" db="UniProtKB">
        <authorList>
            <consortium name="Ensembl"/>
        </authorList>
    </citation>
    <scope>IDENTIFICATION</scope>
</reference>
<dbReference type="Ensembl" id="ENSPKIT00000014820.1">
    <property type="protein sequence ID" value="ENSPKIP00000033925.1"/>
    <property type="gene ID" value="ENSPKIG00000013453.1"/>
</dbReference>
<comment type="subcellular location">
    <subcellularLocation>
        <location evidence="1">Membrane</location>
        <topology evidence="1">Single-pass membrane protein</topology>
    </subcellularLocation>
</comment>
<dbReference type="GeneTree" id="ENSGT00980000201079"/>
<evidence type="ECO:0000313" key="7">
    <source>
        <dbReference type="Ensembl" id="ENSPKIP00000033925.1"/>
    </source>
</evidence>
<evidence type="ECO:0000256" key="2">
    <source>
        <dbReference type="ARBA" id="ARBA00022692"/>
    </source>
</evidence>
<protein>
    <submittedName>
        <fullName evidence="7">Uncharacterized protein</fullName>
    </submittedName>
</protein>
<name>A0A3B3SU94_9TELE</name>
<dbReference type="STRING" id="1676925.ENSPKIP00000033925"/>
<proteinExistence type="inferred from homology"/>
<keyword evidence="4 6" id="KW-0472">Membrane</keyword>
<reference evidence="7" key="1">
    <citation type="submission" date="2025-08" db="UniProtKB">
        <authorList>
            <consortium name="Ensembl"/>
        </authorList>
    </citation>
    <scope>IDENTIFICATION</scope>
</reference>
<evidence type="ECO:0000256" key="1">
    <source>
        <dbReference type="ARBA" id="ARBA00004167"/>
    </source>
</evidence>
<dbReference type="Pfam" id="PF15807">
    <property type="entry name" value="MAP17"/>
    <property type="match status" value="1"/>
</dbReference>
<evidence type="ECO:0000256" key="5">
    <source>
        <dbReference type="ARBA" id="ARBA00049650"/>
    </source>
</evidence>
<accession>A0A3B3SU94</accession>
<evidence type="ECO:0000256" key="3">
    <source>
        <dbReference type="ARBA" id="ARBA00022989"/>
    </source>
</evidence>
<evidence type="ECO:0000313" key="8">
    <source>
        <dbReference type="Proteomes" id="UP000261540"/>
    </source>
</evidence>
<dbReference type="InterPro" id="IPR031627">
    <property type="entry name" value="PDZK1IP1/SMIM24"/>
</dbReference>
<organism evidence="7 8">
    <name type="scientific">Paramormyrops kingsleyae</name>
    <dbReference type="NCBI Taxonomy" id="1676925"/>
    <lineage>
        <taxon>Eukaryota</taxon>
        <taxon>Metazoa</taxon>
        <taxon>Chordata</taxon>
        <taxon>Craniata</taxon>
        <taxon>Vertebrata</taxon>
        <taxon>Euteleostomi</taxon>
        <taxon>Actinopterygii</taxon>
        <taxon>Neopterygii</taxon>
        <taxon>Teleostei</taxon>
        <taxon>Osteoglossocephala</taxon>
        <taxon>Osteoglossomorpha</taxon>
        <taxon>Osteoglossiformes</taxon>
        <taxon>Mormyridae</taxon>
        <taxon>Paramormyrops</taxon>
    </lineage>
</organism>
<sequence length="97" mass="10906">MKLFYCHYTFSTMKRAFLSPPPRIFLPGGTRAAASSNRTLQPWLVGLSAVLGFLCVVFILLMVKRLCFEKDRCRLALTSYSSRRNSNSGVSLHSVDT</sequence>
<comment type="similarity">
    <text evidence="5">Belongs to the PDZK1-interacting protein 1/SMIM24 family.</text>
</comment>
<dbReference type="GO" id="GO:0016020">
    <property type="term" value="C:membrane"/>
    <property type="evidence" value="ECO:0007669"/>
    <property type="project" value="UniProtKB-SubCell"/>
</dbReference>
<keyword evidence="8" id="KW-1185">Reference proteome</keyword>
<keyword evidence="3 6" id="KW-1133">Transmembrane helix</keyword>
<feature type="transmembrane region" description="Helical" evidence="6">
    <location>
        <begin position="43"/>
        <end position="63"/>
    </location>
</feature>